<dbReference type="EMBL" id="JAFIRR010000237">
    <property type="protein sequence ID" value="MCO6419858.1"/>
    <property type="molecule type" value="Genomic_DNA"/>
</dbReference>
<dbReference type="SMART" id="SM00829">
    <property type="entry name" value="PKS_ER"/>
    <property type="match status" value="1"/>
</dbReference>
<dbReference type="PROSITE" id="PS00012">
    <property type="entry name" value="PHOSPHOPANTETHEINE"/>
    <property type="match status" value="1"/>
</dbReference>
<dbReference type="PROSITE" id="PS50075">
    <property type="entry name" value="CARRIER"/>
    <property type="match status" value="1"/>
</dbReference>
<dbReference type="SUPFAM" id="SSF50129">
    <property type="entry name" value="GroES-like"/>
    <property type="match status" value="1"/>
</dbReference>
<comment type="caution">
    <text evidence="4">The sequence shown here is derived from an EMBL/GenBank/DDBJ whole genome shotgun (WGS) entry which is preliminary data.</text>
</comment>
<dbReference type="PANTHER" id="PTHR43775:SF37">
    <property type="entry name" value="SI:DKEY-61P9.11"/>
    <property type="match status" value="1"/>
</dbReference>
<dbReference type="SMART" id="SM00822">
    <property type="entry name" value="PKS_KR"/>
    <property type="match status" value="1"/>
</dbReference>
<keyword evidence="5" id="KW-1185">Reference proteome</keyword>
<dbReference type="Gene3D" id="1.10.1200.10">
    <property type="entry name" value="ACP-like"/>
    <property type="match status" value="1"/>
</dbReference>
<sequence length="922" mass="93645">LTAAPWPAALIAARAPLGAAVLAAPKLRRVALFADAAGAGFRRAVAAALTARGASVTQGELAEAAAVPPRALQGSLVVALAVGGEEVAETARSLASLARLAAAAEGSAAGFAIVTRGGQQPEGAEGQEPRAAAAFALGRVLANEHPGLKPRRIDLCPGLGPDAAARRLANELLAEADAEPEVTLTATARLVPRLRPGLPPAPPPGGPLKLVVAQPGQLGSLGWAPASLRSPGPGEVRLRIEAAGLNFRDVMWALGLLPEEALLPGFTGPGLGMECAGMVEAVGEGVTFRPGDRVFGIAPQALATHAVTKAEALAKLPEGLSPAAAATVPVAFLTAIHALEELARIEPGERVLIHGGAGAVGLAALQVALAAGARVAATAGSPAKRAFLRAAGAELVLDSRDPGFADALRTTWPDGVDVVLNSLAGEAMERSLGLLRPFGRFVELGKRDFAEARRVPLRPLRRNATWFAVDVDELPRARPAHAARLLAGIAARLAEGSLRPLPAMEHAAAEAEAAFRALQGSQHIGKLVIRPPTLAAPERQPGALEQARRGTVVVVGGTEGFGAATARFLAAQGVHHLALLSRRGPAVPGAEALLRDLAALGAQATLHACDATDAAALARTLNAIRAAMPPIRGVVQAAAVMADGAAAMMEPARAAQVLAAKLASAENLDRATAEDPLALFLLYSSATVAIGNPGQAAYVAANAGLEALARRRRAAGKPGTAIAWGPIGNAGMLAGNAATQEILRRRLGTTAMRAEEALAALPALLEAGPAVLGLARIAWGEAGQALSVLAEPAFAAVREAAPPAADAADLRARLRSAGEAEALALLRETLVAELGRILRLPPLSLAPDAPLAGLGLDSLGGMELRTALEQRLGLPVPLGALTDTLSIEGLAKRIAETVREAKPEDDVAALIAAHEPTLEDAA</sequence>
<dbReference type="Pfam" id="PF00550">
    <property type="entry name" value="PP-binding"/>
    <property type="match status" value="1"/>
</dbReference>
<dbReference type="Pfam" id="PF08240">
    <property type="entry name" value="ADH_N"/>
    <property type="match status" value="1"/>
</dbReference>
<evidence type="ECO:0000313" key="5">
    <source>
        <dbReference type="Proteomes" id="UP001523392"/>
    </source>
</evidence>
<dbReference type="InterPro" id="IPR036291">
    <property type="entry name" value="NAD(P)-bd_dom_sf"/>
</dbReference>
<dbReference type="InterPro" id="IPR011032">
    <property type="entry name" value="GroES-like_sf"/>
</dbReference>
<dbReference type="Pfam" id="PF08659">
    <property type="entry name" value="KR"/>
    <property type="match status" value="1"/>
</dbReference>
<dbReference type="InterPro" id="IPR057326">
    <property type="entry name" value="KR_dom"/>
</dbReference>
<dbReference type="SUPFAM" id="SSF51735">
    <property type="entry name" value="NAD(P)-binding Rossmann-fold domains"/>
    <property type="match status" value="3"/>
</dbReference>
<feature type="domain" description="Carrier" evidence="3">
    <location>
        <begin position="821"/>
        <end position="898"/>
    </location>
</feature>
<organism evidence="4 5">
    <name type="scientific">Siccirubricoccus soli</name>
    <dbReference type="NCBI Taxonomy" id="2899147"/>
    <lineage>
        <taxon>Bacteria</taxon>
        <taxon>Pseudomonadati</taxon>
        <taxon>Pseudomonadota</taxon>
        <taxon>Alphaproteobacteria</taxon>
        <taxon>Acetobacterales</taxon>
        <taxon>Roseomonadaceae</taxon>
        <taxon>Siccirubricoccus</taxon>
    </lineage>
</organism>
<name>A0ABT1DD45_9PROT</name>
<evidence type="ECO:0000313" key="4">
    <source>
        <dbReference type="EMBL" id="MCO6419858.1"/>
    </source>
</evidence>
<dbReference type="InterPro" id="IPR020806">
    <property type="entry name" value="PKS_PP-bd"/>
</dbReference>
<dbReference type="Proteomes" id="UP001523392">
    <property type="component" value="Unassembled WGS sequence"/>
</dbReference>
<dbReference type="InterPro" id="IPR006162">
    <property type="entry name" value="Ppantetheine_attach_site"/>
</dbReference>
<keyword evidence="1" id="KW-0596">Phosphopantetheine</keyword>
<dbReference type="Pfam" id="PF00107">
    <property type="entry name" value="ADH_zinc_N"/>
    <property type="match status" value="1"/>
</dbReference>
<keyword evidence="2" id="KW-0597">Phosphoprotein</keyword>
<dbReference type="SUPFAM" id="SSF47336">
    <property type="entry name" value="ACP-like"/>
    <property type="match status" value="1"/>
</dbReference>
<evidence type="ECO:0000259" key="3">
    <source>
        <dbReference type="PROSITE" id="PS50075"/>
    </source>
</evidence>
<proteinExistence type="predicted"/>
<dbReference type="Gene3D" id="3.90.180.10">
    <property type="entry name" value="Medium-chain alcohol dehydrogenases, catalytic domain"/>
    <property type="match status" value="1"/>
</dbReference>
<dbReference type="InterPro" id="IPR013968">
    <property type="entry name" value="PKS_KR"/>
</dbReference>
<dbReference type="InterPro" id="IPR020843">
    <property type="entry name" value="ER"/>
</dbReference>
<dbReference type="InterPro" id="IPR013154">
    <property type="entry name" value="ADH-like_N"/>
</dbReference>
<feature type="non-terminal residue" evidence="4">
    <location>
        <position position="1"/>
    </location>
</feature>
<protein>
    <submittedName>
        <fullName evidence="4">SDR family NAD(P)-dependent oxidoreductase</fullName>
    </submittedName>
</protein>
<dbReference type="Gene3D" id="3.40.50.720">
    <property type="entry name" value="NAD(P)-binding Rossmann-like Domain"/>
    <property type="match status" value="2"/>
</dbReference>
<reference evidence="4 5" key="1">
    <citation type="submission" date="2021-12" db="EMBL/GenBank/DDBJ databases">
        <title>Siccirubricoccus leaddurans sp. nov., a high concentration Zn2+ tolerance bacterium.</title>
        <authorList>
            <person name="Cao Y."/>
        </authorList>
    </citation>
    <scope>NUCLEOTIDE SEQUENCE [LARGE SCALE GENOMIC DNA]</scope>
    <source>
        <strain evidence="4 5">KC 17139</strain>
    </source>
</reference>
<dbReference type="InterPro" id="IPR009081">
    <property type="entry name" value="PP-bd_ACP"/>
</dbReference>
<accession>A0ABT1DD45</accession>
<evidence type="ECO:0000256" key="2">
    <source>
        <dbReference type="ARBA" id="ARBA00022553"/>
    </source>
</evidence>
<dbReference type="CDD" id="cd05195">
    <property type="entry name" value="enoyl_red"/>
    <property type="match status" value="1"/>
</dbReference>
<dbReference type="InterPro" id="IPR036736">
    <property type="entry name" value="ACP-like_sf"/>
</dbReference>
<dbReference type="SMART" id="SM00823">
    <property type="entry name" value="PKS_PP"/>
    <property type="match status" value="1"/>
</dbReference>
<evidence type="ECO:0000256" key="1">
    <source>
        <dbReference type="ARBA" id="ARBA00022450"/>
    </source>
</evidence>
<dbReference type="PANTHER" id="PTHR43775">
    <property type="entry name" value="FATTY ACID SYNTHASE"/>
    <property type="match status" value="1"/>
</dbReference>
<dbReference type="RefSeq" id="WP_252956536.1">
    <property type="nucleotide sequence ID" value="NZ_JAFIRR010000237.1"/>
</dbReference>
<dbReference type="InterPro" id="IPR050091">
    <property type="entry name" value="PKS_NRPS_Biosynth_Enz"/>
</dbReference>
<gene>
    <name evidence="4" type="ORF">JYK14_27390</name>
</gene>
<dbReference type="InterPro" id="IPR013149">
    <property type="entry name" value="ADH-like_C"/>
</dbReference>